<dbReference type="EMBL" id="KZ824271">
    <property type="protein sequence ID" value="RAL15440.1"/>
    <property type="molecule type" value="Genomic_DNA"/>
</dbReference>
<reference evidence="1 2" key="1">
    <citation type="submission" date="2018-02" db="EMBL/GenBank/DDBJ databases">
        <title>The genomes of Aspergillus section Nigri reveals drivers in fungal speciation.</title>
        <authorList>
            <consortium name="DOE Joint Genome Institute"/>
            <person name="Vesth T.C."/>
            <person name="Nybo J."/>
            <person name="Theobald S."/>
            <person name="Brandl J."/>
            <person name="Frisvad J.C."/>
            <person name="Nielsen K.F."/>
            <person name="Lyhne E.K."/>
            <person name="Kogle M.E."/>
            <person name="Kuo A."/>
            <person name="Riley R."/>
            <person name="Clum A."/>
            <person name="Nolan M."/>
            <person name="Lipzen A."/>
            <person name="Salamov A."/>
            <person name="Henrissat B."/>
            <person name="Wiebenga A."/>
            <person name="De vries R.P."/>
            <person name="Grigoriev I.V."/>
            <person name="Mortensen U.H."/>
            <person name="Andersen M.R."/>
            <person name="Baker S.E."/>
        </authorList>
    </citation>
    <scope>NUCLEOTIDE SEQUENCE [LARGE SCALE GENOMIC DNA]</scope>
    <source>
        <strain evidence="1 2">CBS 101889</strain>
    </source>
</reference>
<evidence type="ECO:0000313" key="1">
    <source>
        <dbReference type="EMBL" id="RAL15440.1"/>
    </source>
</evidence>
<gene>
    <name evidence="1" type="ORF">BO97DRAFT_212167</name>
</gene>
<dbReference type="VEuPathDB" id="FungiDB:BO97DRAFT_212167"/>
<dbReference type="Proteomes" id="UP000248961">
    <property type="component" value="Unassembled WGS sequence"/>
</dbReference>
<dbReference type="AlphaFoldDB" id="A0A395I5R5"/>
<keyword evidence="2" id="KW-1185">Reference proteome</keyword>
<evidence type="ECO:0000313" key="2">
    <source>
        <dbReference type="Proteomes" id="UP000248961"/>
    </source>
</evidence>
<organism evidence="1 2">
    <name type="scientific">Aspergillus homomorphus (strain CBS 101889)</name>
    <dbReference type="NCBI Taxonomy" id="1450537"/>
    <lineage>
        <taxon>Eukaryota</taxon>
        <taxon>Fungi</taxon>
        <taxon>Dikarya</taxon>
        <taxon>Ascomycota</taxon>
        <taxon>Pezizomycotina</taxon>
        <taxon>Eurotiomycetes</taxon>
        <taxon>Eurotiomycetidae</taxon>
        <taxon>Eurotiales</taxon>
        <taxon>Aspergillaceae</taxon>
        <taxon>Aspergillus</taxon>
        <taxon>Aspergillus subgen. Circumdati</taxon>
    </lineage>
</organism>
<dbReference type="GeneID" id="37194870"/>
<proteinExistence type="predicted"/>
<accession>A0A395I5R5</accession>
<dbReference type="RefSeq" id="XP_025554594.1">
    <property type="nucleotide sequence ID" value="XM_025690581.1"/>
</dbReference>
<protein>
    <submittedName>
        <fullName evidence="1">Uncharacterized protein</fullName>
    </submittedName>
</protein>
<name>A0A395I5R5_ASPHC</name>
<sequence length="173" mass="19715">MLGKEQDAIVYRYRLSPIDRCVLAGLGGSMWRETMNSKLTHSSLECFKASHPSGQVRSSRNGVAIQSRLPPNLFRCQCITATMHHVMVIHGRSDPEHCVIESDPIIEEMCHPTFREIPPETSRTGWNWSRRWEGRGGDIGREYLLEPIRSLGKRAVSEPFMAIHVTLDYSLDH</sequence>